<sequence length="452" mass="53081">MAVTVGKRKRVSKKSKLSWRKHSKVADIEEFLEEQREDERLGGPLDQISDDQLFTLDTKPDETLISTRQQRKLKALRPLKGFAALQPHTNVPDPIKKRNRVRTVDERRSVIVKQKELENRKKNILKAKEVNAIAERRLNEIKRENKEKPDEFLHDIWNKEVDLPIKKDQWAEPITKVHNLRNLGIPVKRTLKDLSKKKSILPAVEVPHPGMSYNPSFKDHQNLIKEIAEAELKVIKDEEHVKRVTRDIFRKVLPKQKESEWLIEMSEGLMKVKDEIDIKEEYEDLDKISVNPPVQNKKKTLKQRRKQKEQLALEKKLKAKKMEKKKIGDIHKLKVLQKHLEHMGKKQEKLQEIRKIRQEKDRIKPKTLGSTKFEDLGPDFQMGEDISGNLRGLKKEGNLLLDRFKSLQKRNILVPSKRAHKKKNKVKKYTKPGHKEDWEKTVAKTGNVAKRK</sequence>
<dbReference type="AlphaFoldDB" id="A0ABD1ERU9"/>
<dbReference type="PANTHER" id="PTHR14211:SF7">
    <property type="entry name" value="RIBOSOME BIOGENESIS PROTEIN NOP53"/>
    <property type="match status" value="1"/>
</dbReference>
<keyword evidence="4 5" id="KW-0539">Nucleus</keyword>
<evidence type="ECO:0000313" key="9">
    <source>
        <dbReference type="Proteomes" id="UP001566132"/>
    </source>
</evidence>
<dbReference type="GO" id="GO:0005730">
    <property type="term" value="C:nucleolus"/>
    <property type="evidence" value="ECO:0007669"/>
    <property type="project" value="UniProtKB-SubCell"/>
</dbReference>
<keyword evidence="3 5" id="KW-0690">Ribosome biogenesis</keyword>
<keyword evidence="9" id="KW-1185">Reference proteome</keyword>
<dbReference type="PIRSF" id="PIRSF017302">
    <property type="entry name" value="Gltscr2"/>
    <property type="match status" value="1"/>
</dbReference>
<comment type="subcellular location">
    <subcellularLocation>
        <location evidence="5">Nucleus</location>
        <location evidence="5">Nucleolus</location>
    </subcellularLocation>
    <subcellularLocation>
        <location evidence="5">Nucleus</location>
        <location evidence="5">Nucleoplasm</location>
    </subcellularLocation>
</comment>
<feature type="compositionally biased region" description="Basic residues" evidence="7">
    <location>
        <begin position="417"/>
        <end position="432"/>
    </location>
</feature>
<accession>A0ABD1ERU9</accession>
<comment type="function">
    <text evidence="5">May play a role in ribosome biogenesis.</text>
</comment>
<evidence type="ECO:0000256" key="6">
    <source>
        <dbReference type="SAM" id="Coils"/>
    </source>
</evidence>
<comment type="similarity">
    <text evidence="1 5">Belongs to the NOP53 family.</text>
</comment>
<dbReference type="EMBL" id="JBDJPC010000005">
    <property type="protein sequence ID" value="KAL1501236.1"/>
    <property type="molecule type" value="Genomic_DNA"/>
</dbReference>
<evidence type="ECO:0000256" key="1">
    <source>
        <dbReference type="ARBA" id="ARBA00008838"/>
    </source>
</evidence>
<evidence type="ECO:0000256" key="7">
    <source>
        <dbReference type="SAM" id="MobiDB-lite"/>
    </source>
</evidence>
<name>A0ABD1ERU9_HYPHA</name>
<proteinExistence type="inferred from homology"/>
<comment type="caution">
    <text evidence="8">The sequence shown here is derived from an EMBL/GenBank/DDBJ whole genome shotgun (WGS) entry which is preliminary data.</text>
</comment>
<dbReference type="InterPro" id="IPR011687">
    <property type="entry name" value="Nop53/GLTSCR2"/>
</dbReference>
<dbReference type="GO" id="GO:0005654">
    <property type="term" value="C:nucleoplasm"/>
    <property type="evidence" value="ECO:0007669"/>
    <property type="project" value="UniProtKB-SubCell"/>
</dbReference>
<protein>
    <recommendedName>
        <fullName evidence="2 5">Ribosome biogenesis protein NOP53</fullName>
    </recommendedName>
</protein>
<evidence type="ECO:0000256" key="4">
    <source>
        <dbReference type="ARBA" id="ARBA00023242"/>
    </source>
</evidence>
<dbReference type="PANTHER" id="PTHR14211">
    <property type="entry name" value="GLIOMA SUPPRESSOR CANDIDATE REGION GENE 2"/>
    <property type="match status" value="1"/>
</dbReference>
<keyword evidence="6" id="KW-0175">Coiled coil</keyword>
<dbReference type="Pfam" id="PF07767">
    <property type="entry name" value="Nop53"/>
    <property type="match status" value="1"/>
</dbReference>
<evidence type="ECO:0000313" key="8">
    <source>
        <dbReference type="EMBL" id="KAL1501236.1"/>
    </source>
</evidence>
<dbReference type="Proteomes" id="UP001566132">
    <property type="component" value="Unassembled WGS sequence"/>
</dbReference>
<dbReference type="GO" id="GO:0000027">
    <property type="term" value="P:ribosomal large subunit assembly"/>
    <property type="evidence" value="ECO:0007669"/>
    <property type="project" value="UniProtKB-UniRule"/>
</dbReference>
<gene>
    <name evidence="8" type="ORF">ABEB36_006599</name>
</gene>
<reference evidence="8 9" key="1">
    <citation type="submission" date="2024-05" db="EMBL/GenBank/DDBJ databases">
        <title>Genetic variation in Jamaican populations of the coffee berry borer (Hypothenemus hampei).</title>
        <authorList>
            <person name="Errbii M."/>
            <person name="Myrie A."/>
        </authorList>
    </citation>
    <scope>NUCLEOTIDE SEQUENCE [LARGE SCALE GENOMIC DNA]</scope>
    <source>
        <strain evidence="8">JA-Hopewell-2020-01-JO</strain>
        <tissue evidence="8">Whole body</tissue>
    </source>
</reference>
<evidence type="ECO:0000256" key="2">
    <source>
        <dbReference type="ARBA" id="ARBA00018339"/>
    </source>
</evidence>
<feature type="region of interest" description="Disordered" evidence="7">
    <location>
        <begin position="415"/>
        <end position="452"/>
    </location>
</feature>
<evidence type="ECO:0000256" key="5">
    <source>
        <dbReference type="PIRNR" id="PIRNR017302"/>
    </source>
</evidence>
<evidence type="ECO:0000256" key="3">
    <source>
        <dbReference type="ARBA" id="ARBA00022517"/>
    </source>
</evidence>
<organism evidence="8 9">
    <name type="scientific">Hypothenemus hampei</name>
    <name type="common">Coffee berry borer</name>
    <dbReference type="NCBI Taxonomy" id="57062"/>
    <lineage>
        <taxon>Eukaryota</taxon>
        <taxon>Metazoa</taxon>
        <taxon>Ecdysozoa</taxon>
        <taxon>Arthropoda</taxon>
        <taxon>Hexapoda</taxon>
        <taxon>Insecta</taxon>
        <taxon>Pterygota</taxon>
        <taxon>Neoptera</taxon>
        <taxon>Endopterygota</taxon>
        <taxon>Coleoptera</taxon>
        <taxon>Polyphaga</taxon>
        <taxon>Cucujiformia</taxon>
        <taxon>Curculionidae</taxon>
        <taxon>Scolytinae</taxon>
        <taxon>Hypothenemus</taxon>
    </lineage>
</organism>
<feature type="coiled-coil region" evidence="6">
    <location>
        <begin position="294"/>
        <end position="325"/>
    </location>
</feature>
<feature type="compositionally biased region" description="Basic and acidic residues" evidence="7">
    <location>
        <begin position="433"/>
        <end position="442"/>
    </location>
</feature>